<protein>
    <submittedName>
        <fullName evidence="1">Uncharacterized protein</fullName>
    </submittedName>
</protein>
<comment type="caution">
    <text evidence="1">The sequence shown here is derived from an EMBL/GenBank/DDBJ whole genome shotgun (WGS) entry which is preliminary data.</text>
</comment>
<evidence type="ECO:0000313" key="1">
    <source>
        <dbReference type="EMBL" id="TYC56650.1"/>
    </source>
</evidence>
<evidence type="ECO:0000313" key="2">
    <source>
        <dbReference type="Proteomes" id="UP000389128"/>
    </source>
</evidence>
<keyword evidence="2" id="KW-1185">Reference proteome</keyword>
<organism evidence="1 2">
    <name type="scientific">Zoogloea oleivorans</name>
    <dbReference type="NCBI Taxonomy" id="1552750"/>
    <lineage>
        <taxon>Bacteria</taxon>
        <taxon>Pseudomonadati</taxon>
        <taxon>Pseudomonadota</taxon>
        <taxon>Betaproteobacteria</taxon>
        <taxon>Rhodocyclales</taxon>
        <taxon>Zoogloeaceae</taxon>
        <taxon>Zoogloea</taxon>
    </lineage>
</organism>
<proteinExistence type="predicted"/>
<name>A0A6C2CR98_9RHOO</name>
<reference evidence="1 2" key="1">
    <citation type="submission" date="2019-01" db="EMBL/GenBank/DDBJ databases">
        <title>Zoogloea oleivorans genome sequencing and assembly.</title>
        <authorList>
            <person name="Tancsics A."/>
            <person name="Farkas M."/>
            <person name="Kriszt B."/>
            <person name="Maroti G."/>
            <person name="Horvath B."/>
        </authorList>
    </citation>
    <scope>NUCLEOTIDE SEQUENCE [LARGE SCALE GENOMIC DNA]</scope>
    <source>
        <strain evidence="1 2">Buc</strain>
    </source>
</reference>
<dbReference type="Proteomes" id="UP000389128">
    <property type="component" value="Unassembled WGS sequence"/>
</dbReference>
<gene>
    <name evidence="1" type="ORF">ETQ85_12460</name>
</gene>
<dbReference type="RefSeq" id="WP_148579388.1">
    <property type="nucleotide sequence ID" value="NZ_SDKK01000010.1"/>
</dbReference>
<dbReference type="EMBL" id="SDKK01000010">
    <property type="protein sequence ID" value="TYC56650.1"/>
    <property type="molecule type" value="Genomic_DNA"/>
</dbReference>
<accession>A0A6C2CR98</accession>
<dbReference type="AlphaFoldDB" id="A0A6C2CR98"/>
<sequence>MIVEAPKLGCSAGRRRSLFLIRSGEQVQQMMESRPHLLHIGSARCWAGARRQVMLQEALDECSIDTRGTQSFTPHPVAEM</sequence>
<dbReference type="OrthoDB" id="98874at2"/>